<organism evidence="3 4">
    <name type="scientific">Caenorhabditis elegans</name>
    <dbReference type="NCBI Taxonomy" id="6239"/>
    <lineage>
        <taxon>Eukaryota</taxon>
        <taxon>Metazoa</taxon>
        <taxon>Ecdysozoa</taxon>
        <taxon>Nematoda</taxon>
        <taxon>Chromadorea</taxon>
        <taxon>Rhabditida</taxon>
        <taxon>Rhabditina</taxon>
        <taxon>Rhabditomorpha</taxon>
        <taxon>Rhabditoidea</taxon>
        <taxon>Rhabditidae</taxon>
        <taxon>Peloderinae</taxon>
        <taxon>Caenorhabditis</taxon>
    </lineage>
</organism>
<dbReference type="CTD" id="174109"/>
<dbReference type="InterPro" id="IPR012493">
    <property type="entry name" value="Renin_rcpt"/>
</dbReference>
<dbReference type="GO" id="GO:0038023">
    <property type="term" value="F:signaling receptor activity"/>
    <property type="evidence" value="ECO:0007669"/>
    <property type="project" value="InterPro"/>
</dbReference>
<dbReference type="Bgee" id="WBGene00020500">
    <property type="expression patterns" value="Expressed in germ line (C elegans) and 4 other cell types or tissues"/>
</dbReference>
<evidence type="ECO:0000313" key="5">
    <source>
        <dbReference type="WormBase" id="T14B4.3"/>
    </source>
</evidence>
<evidence type="ECO:0000256" key="1">
    <source>
        <dbReference type="SAM" id="Phobius"/>
    </source>
</evidence>
<keyword evidence="6" id="KW-1267">Proteomics identification</keyword>
<reference evidence="3 4" key="1">
    <citation type="journal article" date="1998" name="Science">
        <title>Genome sequence of the nematode C. elegans: a platform for investigating biology.</title>
        <authorList>
            <consortium name="The C. elegans sequencing consortium"/>
            <person name="Sulson J.E."/>
            <person name="Waterston R."/>
        </authorList>
    </citation>
    <scope>NUCLEOTIDE SEQUENCE [LARGE SCALE GENOMIC DNA]</scope>
    <source>
        <strain evidence="3 4">Bristol N2</strain>
    </source>
</reference>
<name>Q22482_CAEEL</name>
<dbReference type="KEGG" id="cel:CELE_T14B4.3"/>
<dbReference type="AGR" id="WB:WBGene00020500"/>
<dbReference type="FunCoup" id="Q22482">
    <property type="interactions" value="46"/>
</dbReference>
<dbReference type="STRING" id="6239.T14B4.3.1"/>
<protein>
    <submittedName>
        <fullName evidence="3">VWFA domain-containing protein</fullName>
    </submittedName>
</protein>
<dbReference type="EMBL" id="BX284602">
    <property type="protein sequence ID" value="CCD65270.1"/>
    <property type="molecule type" value="Genomic_DNA"/>
</dbReference>
<feature type="transmembrane region" description="Helical" evidence="1">
    <location>
        <begin position="252"/>
        <end position="274"/>
    </location>
</feature>
<dbReference type="OMA" id="NARTDME"/>
<dbReference type="GO" id="GO:0030177">
    <property type="term" value="P:positive regulation of Wnt signaling pathway"/>
    <property type="evidence" value="ECO:0000318"/>
    <property type="project" value="GO_Central"/>
</dbReference>
<dbReference type="Proteomes" id="UP000001940">
    <property type="component" value="Chromosome II"/>
</dbReference>
<dbReference type="RefSeq" id="NP_741011.2">
    <property type="nucleotide sequence ID" value="NM_171010.4"/>
</dbReference>
<dbReference type="PeptideAtlas" id="Q22482"/>
<evidence type="ECO:0000313" key="3">
    <source>
        <dbReference type="EMBL" id="CCD65270.1"/>
    </source>
</evidence>
<evidence type="ECO:0007829" key="6">
    <source>
        <dbReference type="PeptideAtlas" id="Q22482"/>
    </source>
</evidence>
<evidence type="ECO:0000256" key="2">
    <source>
        <dbReference type="SAM" id="SignalP"/>
    </source>
</evidence>
<dbReference type="GO" id="GO:0009897">
    <property type="term" value="C:external side of plasma membrane"/>
    <property type="evidence" value="ECO:0000318"/>
    <property type="project" value="GO_Central"/>
</dbReference>
<dbReference type="WormBase" id="T14B4.3">
    <property type="protein sequence ID" value="CE36569"/>
    <property type="gene ID" value="WBGene00020500"/>
</dbReference>
<feature type="chain" id="PRO_5004200647" evidence="2">
    <location>
        <begin position="17"/>
        <end position="296"/>
    </location>
</feature>
<dbReference type="PANTHER" id="PTHR13351">
    <property type="entry name" value="RENIN RECEPTOR"/>
    <property type="match status" value="1"/>
</dbReference>
<dbReference type="eggNOG" id="ENOG502TGHW">
    <property type="taxonomic scope" value="Eukaryota"/>
</dbReference>
<dbReference type="UCSC" id="T14B4.3">
    <property type="organism name" value="c. elegans"/>
</dbReference>
<dbReference type="InParanoid" id="Q22482"/>
<keyword evidence="4" id="KW-1185">Reference proteome</keyword>
<keyword evidence="1" id="KW-0472">Membrane</keyword>
<keyword evidence="1" id="KW-1133">Transmembrane helix</keyword>
<dbReference type="GeneID" id="174109"/>
<dbReference type="PANTHER" id="PTHR13351:SF7">
    <property type="entry name" value="VWFA DOMAIN-CONTAINING PROTEIN"/>
    <property type="match status" value="1"/>
</dbReference>
<keyword evidence="2" id="KW-0732">Signal</keyword>
<accession>Q22482</accession>
<proteinExistence type="evidence at protein level"/>
<feature type="signal peptide" evidence="2">
    <location>
        <begin position="1"/>
        <end position="16"/>
    </location>
</feature>
<dbReference type="PaxDb" id="6239-T14B4.3"/>
<sequence length="296" mass="33792">MRSFIWILSFLQVCLAGRLQIILPNDHILDSRNSSFDSVSLLNFNKNAFGLGAAVGAHQAIGDEKLFQKPKALLIIVIDGLENFDYDGHAFNFTDKFQPNQIQEHFKQQFGDDMIHAEVNSSGIFGSSLFKRNTEGNHANYDTYKEDLQNMYRLSDAIMEKDRKNANVVDYYRVHLDVSNARTDMERKQLAENIKRGIDTLQDAIKNSYGGNVVAEIYTHEKPDRDEKARIKLLQKVLQVTQARYIDYPASAAIMMFVGFSLVFAAVAMLWLMFDESDMAKKTILVRLSMGRQKKD</sequence>
<dbReference type="AlphaFoldDB" id="Q22482"/>
<dbReference type="OrthoDB" id="7866065at2759"/>
<evidence type="ECO:0000313" key="4">
    <source>
        <dbReference type="Proteomes" id="UP000001940"/>
    </source>
</evidence>
<dbReference type="HOGENOM" id="CLU_950686_0_0_1"/>
<gene>
    <name evidence="3" type="ORF">CELE_T14B4.3</name>
    <name evidence="3 5" type="ORF">T14B4.3</name>
</gene>
<keyword evidence="1" id="KW-0812">Transmembrane</keyword>